<sequence length="183" mass="21110">MTPAEIRIRPMQVEDIPEVHALDVLSFRLPWSERSYRFEVTENTASSPWVAEALFPDGSRRIVGMMVNWIILDEVHIATIAVHPDFRRMGIACRLLMEGLQEGYRRGARMAFLEVRRSNTAAQRLYESFGFRVEGVRPKYYQDNQEDALLMSLKPLDEEVLRRMADRAEPNPSGGERCNPIKS</sequence>
<dbReference type="CDD" id="cd04301">
    <property type="entry name" value="NAT_SF"/>
    <property type="match status" value="1"/>
</dbReference>
<dbReference type="SUPFAM" id="SSF55729">
    <property type="entry name" value="Acyl-CoA N-acyltransferases (Nat)"/>
    <property type="match status" value="1"/>
</dbReference>
<dbReference type="GO" id="GO:0008080">
    <property type="term" value="F:N-acetyltransferase activity"/>
    <property type="evidence" value="ECO:0007669"/>
    <property type="project" value="InterPro"/>
</dbReference>
<dbReference type="EMBL" id="AP012029">
    <property type="protein sequence ID" value="BAJ65189.1"/>
    <property type="molecule type" value="Genomic_DNA"/>
</dbReference>
<keyword evidence="3 6" id="KW-0808">Transferase</keyword>
<dbReference type="Proteomes" id="UP000008922">
    <property type="component" value="Chromosome"/>
</dbReference>
<accession>E8N339</accession>
<organism evidence="6 7">
    <name type="scientific">Anaerolinea thermophila (strain DSM 14523 / JCM 11388 / NBRC 100420 / UNI-1)</name>
    <dbReference type="NCBI Taxonomy" id="926569"/>
    <lineage>
        <taxon>Bacteria</taxon>
        <taxon>Bacillati</taxon>
        <taxon>Chloroflexota</taxon>
        <taxon>Anaerolineae</taxon>
        <taxon>Anaerolineales</taxon>
        <taxon>Anaerolineaceae</taxon>
        <taxon>Anaerolinea</taxon>
    </lineage>
</organism>
<dbReference type="NCBIfam" id="TIGR01575">
    <property type="entry name" value="rimI"/>
    <property type="match status" value="1"/>
</dbReference>
<proteinExistence type="inferred from homology"/>
<dbReference type="KEGG" id="atm:ANT_31650"/>
<reference evidence="6 7" key="1">
    <citation type="submission" date="2010-12" db="EMBL/GenBank/DDBJ databases">
        <title>Whole genome sequence of Anaerolinea thermophila UNI-1.</title>
        <authorList>
            <person name="Narita-Yamada S."/>
            <person name="Kishi E."/>
            <person name="Watanabe Y."/>
            <person name="Takasaki K."/>
            <person name="Ankai A."/>
            <person name="Oguchi A."/>
            <person name="Fukui S."/>
            <person name="Takahashi M."/>
            <person name="Yashiro I."/>
            <person name="Hosoyama A."/>
            <person name="Sekiguchi Y."/>
            <person name="Hanada S."/>
            <person name="Fujita N."/>
        </authorList>
    </citation>
    <scope>NUCLEOTIDE SEQUENCE [LARGE SCALE GENOMIC DNA]</scope>
    <source>
        <strain evidence="7">DSM 14523 / JCM 11388 / NBRC 100420 / UNI-1</strain>
    </source>
</reference>
<name>E8N339_ANATU</name>
<dbReference type="PROSITE" id="PS51186">
    <property type="entry name" value="GNAT"/>
    <property type="match status" value="1"/>
</dbReference>
<keyword evidence="7" id="KW-1185">Reference proteome</keyword>
<dbReference type="InterPro" id="IPR050680">
    <property type="entry name" value="YpeA/RimI_acetyltransf"/>
</dbReference>
<evidence type="ECO:0000256" key="4">
    <source>
        <dbReference type="ARBA" id="ARBA00023315"/>
    </source>
</evidence>
<comment type="similarity">
    <text evidence="1">Belongs to the acetyltransferase family. RimI subfamily.</text>
</comment>
<dbReference type="OrthoDB" id="9794566at2"/>
<dbReference type="PANTHER" id="PTHR43420:SF44">
    <property type="entry name" value="ACETYLTRANSFERASE YPEA"/>
    <property type="match status" value="1"/>
</dbReference>
<evidence type="ECO:0000256" key="2">
    <source>
        <dbReference type="ARBA" id="ARBA00022490"/>
    </source>
</evidence>
<keyword evidence="4 6" id="KW-0012">Acyltransferase</keyword>
<keyword evidence="2" id="KW-0963">Cytoplasm</keyword>
<dbReference type="STRING" id="926569.ANT_31650"/>
<evidence type="ECO:0000256" key="1">
    <source>
        <dbReference type="ARBA" id="ARBA00005395"/>
    </source>
</evidence>
<dbReference type="InterPro" id="IPR000182">
    <property type="entry name" value="GNAT_dom"/>
</dbReference>
<protein>
    <submittedName>
        <fullName evidence="6">Acetyltransferase</fullName>
        <ecNumber evidence="6">2.3.1.-</ecNumber>
    </submittedName>
</protein>
<dbReference type="InterPro" id="IPR006464">
    <property type="entry name" value="AcTrfase_RimI/Ard1"/>
</dbReference>
<evidence type="ECO:0000256" key="3">
    <source>
        <dbReference type="ARBA" id="ARBA00022679"/>
    </source>
</evidence>
<gene>
    <name evidence="6" type="ordered locus">ANT_31650</name>
</gene>
<dbReference type="RefSeq" id="WP_013561529.1">
    <property type="nucleotide sequence ID" value="NC_014960.1"/>
</dbReference>
<evidence type="ECO:0000313" key="6">
    <source>
        <dbReference type="EMBL" id="BAJ65189.1"/>
    </source>
</evidence>
<evidence type="ECO:0000259" key="5">
    <source>
        <dbReference type="PROSITE" id="PS51186"/>
    </source>
</evidence>
<evidence type="ECO:0000313" key="7">
    <source>
        <dbReference type="Proteomes" id="UP000008922"/>
    </source>
</evidence>
<dbReference type="Pfam" id="PF00583">
    <property type="entry name" value="Acetyltransf_1"/>
    <property type="match status" value="1"/>
</dbReference>
<dbReference type="eggNOG" id="COG0456">
    <property type="taxonomic scope" value="Bacteria"/>
</dbReference>
<dbReference type="InParanoid" id="E8N339"/>
<dbReference type="HOGENOM" id="CLU_013985_23_1_0"/>
<dbReference type="Gene3D" id="3.40.630.30">
    <property type="match status" value="1"/>
</dbReference>
<dbReference type="FunCoup" id="E8N339">
    <property type="interactions" value="350"/>
</dbReference>
<dbReference type="InterPro" id="IPR016181">
    <property type="entry name" value="Acyl_CoA_acyltransferase"/>
</dbReference>
<dbReference type="AlphaFoldDB" id="E8N339"/>
<feature type="domain" description="N-acetyltransferase" evidence="5">
    <location>
        <begin position="6"/>
        <end position="156"/>
    </location>
</feature>
<dbReference type="PANTHER" id="PTHR43420">
    <property type="entry name" value="ACETYLTRANSFERASE"/>
    <property type="match status" value="1"/>
</dbReference>
<dbReference type="EC" id="2.3.1.-" evidence="6"/>